<comment type="caution">
    <text evidence="4">The sequence shown here is derived from an EMBL/GenBank/DDBJ whole genome shotgun (WGS) entry which is preliminary data.</text>
</comment>
<evidence type="ECO:0000256" key="1">
    <source>
        <dbReference type="ARBA" id="ARBA00023015"/>
    </source>
</evidence>
<dbReference type="Gene3D" id="3.30.450.40">
    <property type="match status" value="1"/>
</dbReference>
<dbReference type="GO" id="GO:0003677">
    <property type="term" value="F:DNA binding"/>
    <property type="evidence" value="ECO:0007669"/>
    <property type="project" value="InterPro"/>
</dbReference>
<dbReference type="GO" id="GO:0003700">
    <property type="term" value="F:DNA-binding transcription factor activity"/>
    <property type="evidence" value="ECO:0007669"/>
    <property type="project" value="TreeGrafter"/>
</dbReference>
<dbReference type="PROSITE" id="PS51077">
    <property type="entry name" value="HTH_ICLR"/>
    <property type="match status" value="1"/>
</dbReference>
<keyword evidence="2" id="KW-0804">Transcription</keyword>
<dbReference type="InterPro" id="IPR029016">
    <property type="entry name" value="GAF-like_dom_sf"/>
</dbReference>
<dbReference type="GO" id="GO:0045892">
    <property type="term" value="P:negative regulation of DNA-templated transcription"/>
    <property type="evidence" value="ECO:0007669"/>
    <property type="project" value="TreeGrafter"/>
</dbReference>
<evidence type="ECO:0000259" key="3">
    <source>
        <dbReference type="PROSITE" id="PS51077"/>
    </source>
</evidence>
<evidence type="ECO:0000313" key="5">
    <source>
        <dbReference type="Proteomes" id="UP000016986"/>
    </source>
</evidence>
<evidence type="ECO:0000256" key="2">
    <source>
        <dbReference type="ARBA" id="ARBA00023163"/>
    </source>
</evidence>
<dbReference type="Gene3D" id="1.10.10.10">
    <property type="entry name" value="Winged helix-like DNA-binding domain superfamily/Winged helix DNA-binding domain"/>
    <property type="match status" value="1"/>
</dbReference>
<dbReference type="RefSeq" id="WP_020221943.1">
    <property type="nucleotide sequence ID" value="NZ_BANO01000125.1"/>
</dbReference>
<dbReference type="InterPro" id="IPR005471">
    <property type="entry name" value="Tscrpt_reg_IclR_N"/>
</dbReference>
<name>U3AD69_9EURY</name>
<dbReference type="SUPFAM" id="SSF46785">
    <property type="entry name" value="Winged helix' DNA-binding domain"/>
    <property type="match status" value="1"/>
</dbReference>
<dbReference type="EMBL" id="BATA01000032">
    <property type="protein sequence ID" value="GAD52723.1"/>
    <property type="molecule type" value="Genomic_DNA"/>
</dbReference>
<keyword evidence="5" id="KW-1185">Reference proteome</keyword>
<dbReference type="CDD" id="cd00090">
    <property type="entry name" value="HTH_ARSR"/>
    <property type="match status" value="1"/>
</dbReference>
<keyword evidence="1" id="KW-0805">Transcription regulation</keyword>
<dbReference type="InterPro" id="IPR036388">
    <property type="entry name" value="WH-like_DNA-bd_sf"/>
</dbReference>
<sequence length="251" mass="26177">MTHTATNRVDTSAKTFRIVERLAELETAGVSELSEDMGISKSIVHNHLSTLRELGYVRKKGDAYRLSLRFLELGATVRARSAPSGTVVRRLDGVAERLETTVYIVERDGTSGVVTRVHTIAPAGDPAFALGDRLESPTSPLGLALLASLPSDERTSMLEATAGDADGVAERLAAADDGVFVGTMDAAGADATVAAGYASDGEFGAVGVDVPSGESERTVRSAATSLAGAFSTSGGDVRRSFATTKHGWFSE</sequence>
<dbReference type="eggNOG" id="arCOG02798">
    <property type="taxonomic scope" value="Archaea"/>
</dbReference>
<dbReference type="OrthoDB" id="14763at2157"/>
<dbReference type="InterPro" id="IPR011991">
    <property type="entry name" value="ArsR-like_HTH"/>
</dbReference>
<accession>U3AD69</accession>
<dbReference type="SUPFAM" id="SSF55781">
    <property type="entry name" value="GAF domain-like"/>
    <property type="match status" value="1"/>
</dbReference>
<reference evidence="4 5" key="1">
    <citation type="submission" date="2013-09" db="EMBL/GenBank/DDBJ databases">
        <title>Whole genome sequencing of Halarchaeum acidiphilum strain MH1-52-1.</title>
        <authorList>
            <person name="Shimane Y."/>
            <person name="Minegishi H."/>
            <person name="Nishi S."/>
            <person name="Echigo A."/>
            <person name="Shuto A."/>
            <person name="Konishi M."/>
            <person name="Ito T."/>
            <person name="Ohkuma M."/>
            <person name="Ohta Y."/>
            <person name="Nagano Y."/>
            <person name="Tsubouchi T."/>
            <person name="Mori K."/>
            <person name="Usui K."/>
            <person name="Kamekura M."/>
            <person name="Usami R."/>
            <person name="Takaki Y."/>
            <person name="Hatada Y."/>
        </authorList>
    </citation>
    <scope>NUCLEOTIDE SEQUENCE [LARGE SCALE GENOMIC DNA]</scope>
    <source>
        <strain evidence="4 5">JCM 16109</strain>
    </source>
</reference>
<dbReference type="Pfam" id="PF09339">
    <property type="entry name" value="HTH_IclR"/>
    <property type="match status" value="1"/>
</dbReference>
<proteinExistence type="predicted"/>
<dbReference type="PANTHER" id="PTHR30136">
    <property type="entry name" value="HELIX-TURN-HELIX TRANSCRIPTIONAL REGULATOR, ICLR FAMILY"/>
    <property type="match status" value="1"/>
</dbReference>
<dbReference type="SMART" id="SM00346">
    <property type="entry name" value="HTH_ICLR"/>
    <property type="match status" value="1"/>
</dbReference>
<feature type="domain" description="HTH iclR-type" evidence="3">
    <location>
        <begin position="9"/>
        <end position="68"/>
    </location>
</feature>
<gene>
    <name evidence="4" type="ORF">MBEHAL_1483</name>
</gene>
<evidence type="ECO:0000313" key="4">
    <source>
        <dbReference type="EMBL" id="GAD52723.1"/>
    </source>
</evidence>
<dbReference type="InterPro" id="IPR036390">
    <property type="entry name" value="WH_DNA-bd_sf"/>
</dbReference>
<dbReference type="InterPro" id="IPR050707">
    <property type="entry name" value="HTH_MetabolicPath_Reg"/>
</dbReference>
<organism evidence="4 5">
    <name type="scientific">Halarchaeum acidiphilum MH1-52-1</name>
    <dbReference type="NCBI Taxonomy" id="1261545"/>
    <lineage>
        <taxon>Archaea</taxon>
        <taxon>Methanobacteriati</taxon>
        <taxon>Methanobacteriota</taxon>
        <taxon>Stenosarchaea group</taxon>
        <taxon>Halobacteria</taxon>
        <taxon>Halobacteriales</taxon>
        <taxon>Halobacteriaceae</taxon>
    </lineage>
</organism>
<dbReference type="PANTHER" id="PTHR30136:SF35">
    <property type="entry name" value="HTH-TYPE TRANSCRIPTIONAL REGULATOR RV1719"/>
    <property type="match status" value="1"/>
</dbReference>
<dbReference type="Proteomes" id="UP000016986">
    <property type="component" value="Unassembled WGS sequence"/>
</dbReference>
<dbReference type="AlphaFoldDB" id="U3AD69"/>
<protein>
    <submittedName>
        <fullName evidence="4">Transcriptional regulator, IclR family</fullName>
    </submittedName>
</protein>